<protein>
    <recommendedName>
        <fullName evidence="3">Translocation and assembly module subunit TamA</fullName>
    </recommendedName>
    <alternativeName>
        <fullName evidence="9">Autotransporter assembly factor TamA</fullName>
    </alternativeName>
</protein>
<evidence type="ECO:0000256" key="2">
    <source>
        <dbReference type="ARBA" id="ARBA00010248"/>
    </source>
</evidence>
<dbReference type="GO" id="GO:0009306">
    <property type="term" value="P:protein secretion"/>
    <property type="evidence" value="ECO:0007669"/>
    <property type="project" value="TreeGrafter"/>
</dbReference>
<feature type="chain" id="PRO_5044213239" description="Translocation and assembly module subunit TamA" evidence="11">
    <location>
        <begin position="21"/>
        <end position="571"/>
    </location>
</feature>
<dbReference type="AlphaFoldDB" id="A0AB39HGW5"/>
<comment type="subcellular location">
    <subcellularLocation>
        <location evidence="1">Cell outer membrane</location>
    </subcellularLocation>
</comment>
<feature type="domain" description="Bacterial surface antigen (D15)" evidence="12">
    <location>
        <begin position="261"/>
        <end position="568"/>
    </location>
</feature>
<gene>
    <name evidence="14" type="ORF">AB0763_01420</name>
</gene>
<proteinExistence type="inferred from homology"/>
<organism evidence="14">
    <name type="scientific">Vibrio sp. HB236076</name>
    <dbReference type="NCBI Taxonomy" id="3232307"/>
    <lineage>
        <taxon>Bacteria</taxon>
        <taxon>Pseudomonadati</taxon>
        <taxon>Pseudomonadota</taxon>
        <taxon>Gammaproteobacteria</taxon>
        <taxon>Vibrionales</taxon>
        <taxon>Vibrionaceae</taxon>
        <taxon>Vibrio</taxon>
    </lineage>
</organism>
<dbReference type="EMBL" id="CP162601">
    <property type="protein sequence ID" value="XDK25335.1"/>
    <property type="molecule type" value="Genomic_DNA"/>
</dbReference>
<evidence type="ECO:0000256" key="10">
    <source>
        <dbReference type="ARBA" id="ARBA00093548"/>
    </source>
</evidence>
<reference evidence="14" key="1">
    <citation type="submission" date="2024-07" db="EMBL/GenBank/DDBJ databases">
        <title>Genome Analysis of a Potential Novel Vibrio Species Secreting pH- and Thermo-stable Alginate Lyase and its Application in Producing Alginate Oligosaccharides.</title>
        <authorList>
            <person name="Huang H."/>
            <person name="Bao K."/>
        </authorList>
    </citation>
    <scope>NUCLEOTIDE SEQUENCE</scope>
    <source>
        <strain evidence="14">HB236076</strain>
    </source>
</reference>
<dbReference type="Gene3D" id="3.10.20.310">
    <property type="entry name" value="membrane protein fhac"/>
    <property type="match status" value="3"/>
</dbReference>
<evidence type="ECO:0000259" key="12">
    <source>
        <dbReference type="Pfam" id="PF01103"/>
    </source>
</evidence>
<keyword evidence="6 11" id="KW-0732">Signal</keyword>
<evidence type="ECO:0000256" key="8">
    <source>
        <dbReference type="ARBA" id="ARBA00023237"/>
    </source>
</evidence>
<keyword evidence="4" id="KW-1134">Transmembrane beta strand</keyword>
<evidence type="ECO:0000259" key="13">
    <source>
        <dbReference type="Pfam" id="PF17243"/>
    </source>
</evidence>
<accession>A0AB39HGW5</accession>
<dbReference type="Pfam" id="PF01103">
    <property type="entry name" value="Omp85"/>
    <property type="match status" value="1"/>
</dbReference>
<evidence type="ECO:0000256" key="6">
    <source>
        <dbReference type="ARBA" id="ARBA00022729"/>
    </source>
</evidence>
<evidence type="ECO:0000256" key="7">
    <source>
        <dbReference type="ARBA" id="ARBA00023136"/>
    </source>
</evidence>
<dbReference type="PANTHER" id="PTHR12815">
    <property type="entry name" value="SORTING AND ASSEMBLY MACHINERY SAMM50 PROTEIN FAMILY MEMBER"/>
    <property type="match status" value="1"/>
</dbReference>
<evidence type="ECO:0000256" key="5">
    <source>
        <dbReference type="ARBA" id="ARBA00022692"/>
    </source>
</evidence>
<evidence type="ECO:0000256" key="4">
    <source>
        <dbReference type="ARBA" id="ARBA00022452"/>
    </source>
</evidence>
<dbReference type="Pfam" id="PF17243">
    <property type="entry name" value="POTRA_TamA_1"/>
    <property type="match status" value="1"/>
</dbReference>
<feature type="signal peptide" evidence="11">
    <location>
        <begin position="1"/>
        <end position="20"/>
    </location>
</feature>
<dbReference type="Gene3D" id="2.40.160.50">
    <property type="entry name" value="membrane protein fhac: a member of the omp85/tpsb transporter family"/>
    <property type="match status" value="1"/>
</dbReference>
<keyword evidence="5" id="KW-0812">Transmembrane</keyword>
<dbReference type="GO" id="GO:0097347">
    <property type="term" value="C:TAM protein secretion complex"/>
    <property type="evidence" value="ECO:0007669"/>
    <property type="project" value="TreeGrafter"/>
</dbReference>
<dbReference type="InterPro" id="IPR035243">
    <property type="entry name" value="TamA_POTRA_Dom_1"/>
</dbReference>
<dbReference type="KEGG" id="vih:AB0763_01420"/>
<dbReference type="FunFam" id="3.10.20.310:FF:000008">
    <property type="entry name" value="Outer membrane protein, OMP85 family"/>
    <property type="match status" value="1"/>
</dbReference>
<keyword evidence="8" id="KW-0998">Cell outer membrane</keyword>
<dbReference type="InterPro" id="IPR000184">
    <property type="entry name" value="Bac_surfAg_D15"/>
</dbReference>
<comment type="subunit">
    <text evidence="10">Interacts with TamB to form the translocation and assembly module (TAM).</text>
</comment>
<evidence type="ECO:0000256" key="11">
    <source>
        <dbReference type="SAM" id="SignalP"/>
    </source>
</evidence>
<sequence>MKAVIFSVALLSLVSLPTWAKVDFELAGVSGDIEKNIQAHLAAIKESEYNTSLRFRSRLTSSIEDALNALGYYQAEIEYQISDDNSELTAQIQLGEPVLITTLDIVLTGEAENDEDFQTLLSETDLKVGQRLNHQDYQSLKSSLQSLAVQKGYFDAKFTQSKLAVSVKKNQAYIHLHYSSGIRYHFGQVSLSGSQIVDEKVFSLMPFKEGDPYDVNQLGLFNHNLSNTNWFSSIFVEPKLDNLGQQRDLPIDVNLAPQSQNQLETGLGYSTDVGVRGSLTWKKPWVTETGHSFSSSISLSDPEQAVTASYKIPLEDVLHRYYRIAYGLKHVDYEDTKSLESNLAFEHHWHPDQGWNRTLFVRYLVEDYEQADQDDIGHFVLPGVTFSRTRTKSDAGRMPLWGDKQSVTLEYGDSALFSETRVLRLQATTKWIRSIGQNHRGIVRLEGGANLTDEFTKLSPSLRFFAGGDNSIRGYDYESISPTDDDDDLIGGKFLATSTLEYQYRLTGNWWLATFYDYGDAFTDTPDWNRGVGTGIRWASPIGPVRLDFAWGLDSDPGDRFNIHFSLGPDL</sequence>
<evidence type="ECO:0000256" key="9">
    <source>
        <dbReference type="ARBA" id="ARBA00033063"/>
    </source>
</evidence>
<evidence type="ECO:0000256" key="3">
    <source>
        <dbReference type="ARBA" id="ARBA00015419"/>
    </source>
</evidence>
<keyword evidence="7" id="KW-0472">Membrane</keyword>
<dbReference type="RefSeq" id="WP_306102193.1">
    <property type="nucleotide sequence ID" value="NZ_CP162601.1"/>
</dbReference>
<comment type="similarity">
    <text evidence="2">Belongs to the TamA family.</text>
</comment>
<dbReference type="PANTHER" id="PTHR12815:SF47">
    <property type="entry name" value="TRANSLOCATION AND ASSEMBLY MODULE SUBUNIT TAMA"/>
    <property type="match status" value="1"/>
</dbReference>
<evidence type="ECO:0000256" key="1">
    <source>
        <dbReference type="ARBA" id="ARBA00004442"/>
    </source>
</evidence>
<name>A0AB39HGW5_9VIBR</name>
<dbReference type="InterPro" id="IPR039910">
    <property type="entry name" value="D15-like"/>
</dbReference>
<feature type="domain" description="TamA POTRA" evidence="13">
    <location>
        <begin position="24"/>
        <end position="93"/>
    </location>
</feature>
<dbReference type="GO" id="GO:0009279">
    <property type="term" value="C:cell outer membrane"/>
    <property type="evidence" value="ECO:0007669"/>
    <property type="project" value="UniProtKB-SubCell"/>
</dbReference>
<evidence type="ECO:0000313" key="14">
    <source>
        <dbReference type="EMBL" id="XDK25335.1"/>
    </source>
</evidence>